<keyword evidence="8" id="KW-0547">Nucleotide-binding</keyword>
<evidence type="ECO:0000256" key="13">
    <source>
        <dbReference type="ARBA" id="ARBA00033353"/>
    </source>
</evidence>
<evidence type="ECO:0000256" key="9">
    <source>
        <dbReference type="ARBA" id="ARBA00022840"/>
    </source>
</evidence>
<dbReference type="EMBL" id="BAABBN010000015">
    <property type="protein sequence ID" value="GAA3939454.1"/>
    <property type="molecule type" value="Genomic_DNA"/>
</dbReference>
<evidence type="ECO:0000256" key="7">
    <source>
        <dbReference type="ARBA" id="ARBA00022695"/>
    </source>
</evidence>
<organism evidence="16 17">
    <name type="scientific">Litoribacillus peritrichatus</name>
    <dbReference type="NCBI Taxonomy" id="718191"/>
    <lineage>
        <taxon>Bacteria</taxon>
        <taxon>Pseudomonadati</taxon>
        <taxon>Pseudomonadota</taxon>
        <taxon>Gammaproteobacteria</taxon>
        <taxon>Oceanospirillales</taxon>
        <taxon>Oceanospirillaceae</taxon>
        <taxon>Litoribacillus</taxon>
    </lineage>
</organism>
<dbReference type="InterPro" id="IPR014729">
    <property type="entry name" value="Rossmann-like_a/b/a_fold"/>
</dbReference>
<dbReference type="NCBIfam" id="TIGR00125">
    <property type="entry name" value="cyt_tran_rel"/>
    <property type="match status" value="1"/>
</dbReference>
<dbReference type="SUPFAM" id="SSF52374">
    <property type="entry name" value="Nucleotidylyl transferase"/>
    <property type="match status" value="1"/>
</dbReference>
<evidence type="ECO:0000256" key="3">
    <source>
        <dbReference type="ARBA" id="ARBA00009014"/>
    </source>
</evidence>
<keyword evidence="5" id="KW-0662">Pyridine nucleotide biosynthesis</keyword>
<dbReference type="GO" id="GO:0016779">
    <property type="term" value="F:nucleotidyltransferase activity"/>
    <property type="evidence" value="ECO:0007669"/>
    <property type="project" value="UniProtKB-KW"/>
</dbReference>
<comment type="function">
    <text evidence="1">Catalyzes the reversible adenylation of nicotinate mononucleotide (NaMN) to nicotinic acid adenine dinucleotide (NaAD).</text>
</comment>
<name>A0ABP7N8M3_9GAMM</name>
<evidence type="ECO:0000256" key="12">
    <source>
        <dbReference type="ARBA" id="ARBA00033140"/>
    </source>
</evidence>
<evidence type="ECO:0000256" key="8">
    <source>
        <dbReference type="ARBA" id="ARBA00022741"/>
    </source>
</evidence>
<comment type="pathway">
    <text evidence="2">Cofactor biosynthesis; NAD(+) biosynthesis; deamido-NAD(+) from nicotinate D-ribonucleotide: step 1/1.</text>
</comment>
<gene>
    <name evidence="16" type="ORF">GCM10022277_39340</name>
</gene>
<dbReference type="CDD" id="cd02165">
    <property type="entry name" value="NMNAT"/>
    <property type="match status" value="1"/>
</dbReference>
<keyword evidence="10" id="KW-0520">NAD</keyword>
<evidence type="ECO:0000256" key="2">
    <source>
        <dbReference type="ARBA" id="ARBA00005019"/>
    </source>
</evidence>
<reference evidence="17" key="1">
    <citation type="journal article" date="2019" name="Int. J. Syst. Evol. Microbiol.">
        <title>The Global Catalogue of Microorganisms (GCM) 10K type strain sequencing project: providing services to taxonomists for standard genome sequencing and annotation.</title>
        <authorList>
            <consortium name="The Broad Institute Genomics Platform"/>
            <consortium name="The Broad Institute Genome Sequencing Center for Infectious Disease"/>
            <person name="Wu L."/>
            <person name="Ma J."/>
        </authorList>
    </citation>
    <scope>NUCLEOTIDE SEQUENCE [LARGE SCALE GENOMIC DNA]</scope>
    <source>
        <strain evidence="17">JCM 17551</strain>
    </source>
</reference>
<comment type="caution">
    <text evidence="16">The sequence shown here is derived from an EMBL/GenBank/DDBJ whole genome shotgun (WGS) entry which is preliminary data.</text>
</comment>
<keyword evidence="9" id="KW-0067">ATP-binding</keyword>
<accession>A0ABP7N8M3</accession>
<keyword evidence="6" id="KW-0808">Transferase</keyword>
<dbReference type="Proteomes" id="UP001501565">
    <property type="component" value="Unassembled WGS sequence"/>
</dbReference>
<evidence type="ECO:0000313" key="17">
    <source>
        <dbReference type="Proteomes" id="UP001501565"/>
    </source>
</evidence>
<dbReference type="Gene3D" id="3.40.50.620">
    <property type="entry name" value="HUPs"/>
    <property type="match status" value="1"/>
</dbReference>
<dbReference type="InterPro" id="IPR005248">
    <property type="entry name" value="NadD/NMNAT"/>
</dbReference>
<evidence type="ECO:0000256" key="6">
    <source>
        <dbReference type="ARBA" id="ARBA00022679"/>
    </source>
</evidence>
<evidence type="ECO:0000256" key="10">
    <source>
        <dbReference type="ARBA" id="ARBA00023027"/>
    </source>
</evidence>
<evidence type="ECO:0000256" key="5">
    <source>
        <dbReference type="ARBA" id="ARBA00022642"/>
    </source>
</evidence>
<dbReference type="RefSeq" id="WP_344800351.1">
    <property type="nucleotide sequence ID" value="NZ_BAABBN010000015.1"/>
</dbReference>
<feature type="domain" description="Cytidyltransferase-like" evidence="15">
    <location>
        <begin position="4"/>
        <end position="148"/>
    </location>
</feature>
<dbReference type="NCBIfam" id="NF006479">
    <property type="entry name" value="PRK08887.1"/>
    <property type="match status" value="1"/>
</dbReference>
<dbReference type="PANTHER" id="PTHR39321">
    <property type="entry name" value="NICOTINATE-NUCLEOTIDE ADENYLYLTRANSFERASE-RELATED"/>
    <property type="match status" value="1"/>
</dbReference>
<evidence type="ECO:0000256" key="11">
    <source>
        <dbReference type="ARBA" id="ARBA00031253"/>
    </source>
</evidence>
<comment type="catalytic activity">
    <reaction evidence="14">
        <text>nicotinate beta-D-ribonucleotide + ATP + H(+) = deamido-NAD(+) + diphosphate</text>
        <dbReference type="Rhea" id="RHEA:22860"/>
        <dbReference type="ChEBI" id="CHEBI:15378"/>
        <dbReference type="ChEBI" id="CHEBI:30616"/>
        <dbReference type="ChEBI" id="CHEBI:33019"/>
        <dbReference type="ChEBI" id="CHEBI:57502"/>
        <dbReference type="ChEBI" id="CHEBI:58437"/>
        <dbReference type="EC" id="2.7.7.18"/>
    </reaction>
</comment>
<evidence type="ECO:0000256" key="14">
    <source>
        <dbReference type="ARBA" id="ARBA00048721"/>
    </source>
</evidence>
<evidence type="ECO:0000256" key="4">
    <source>
        <dbReference type="ARBA" id="ARBA00012389"/>
    </source>
</evidence>
<dbReference type="EC" id="2.7.7.18" evidence="4"/>
<evidence type="ECO:0000259" key="15">
    <source>
        <dbReference type="Pfam" id="PF01467"/>
    </source>
</evidence>
<proteinExistence type="inferred from homology"/>
<dbReference type="InterPro" id="IPR004821">
    <property type="entry name" value="Cyt_trans-like"/>
</dbReference>
<protein>
    <recommendedName>
        <fullName evidence="4">nicotinate-nucleotide adenylyltransferase</fullName>
        <ecNumber evidence="4">2.7.7.18</ecNumber>
    </recommendedName>
    <alternativeName>
        <fullName evidence="13">Deamido-NAD(+) diphosphorylase</fullName>
    </alternativeName>
    <alternativeName>
        <fullName evidence="12">Deamido-NAD(+) pyrophosphorylase</fullName>
    </alternativeName>
    <alternativeName>
        <fullName evidence="11">Nicotinate mononucleotide adenylyltransferase</fullName>
    </alternativeName>
</protein>
<keyword evidence="7 16" id="KW-0548">Nucleotidyltransferase</keyword>
<evidence type="ECO:0000256" key="1">
    <source>
        <dbReference type="ARBA" id="ARBA00002324"/>
    </source>
</evidence>
<keyword evidence="17" id="KW-1185">Reference proteome</keyword>
<dbReference type="PANTHER" id="PTHR39321:SF3">
    <property type="entry name" value="PHOSPHOPANTETHEINE ADENYLYLTRANSFERASE"/>
    <property type="match status" value="1"/>
</dbReference>
<dbReference type="Pfam" id="PF01467">
    <property type="entry name" value="CTP_transf_like"/>
    <property type="match status" value="1"/>
</dbReference>
<sequence length="182" mass="20192">MIGVFGSAFNPPTLGHKSAIQQAALQCDKIILVPSASHAFGKKMLAYDLRLQLLKHFISDIQPDVPCPLEVSTIESQMIAAGYQPIYTFDVLQQLENKLNTDQLKFILGPDNAAPSTWGKFYKSQEIDQNWGKIECNEAVKIRSTNLRDAVKAGNTEAQLWNFTTPGVARFICDNGLYNADD</sequence>
<evidence type="ECO:0000313" key="16">
    <source>
        <dbReference type="EMBL" id="GAA3939454.1"/>
    </source>
</evidence>
<comment type="similarity">
    <text evidence="3">Belongs to the NadD family.</text>
</comment>